<feature type="region of interest" description="Disordered" evidence="7">
    <location>
        <begin position="697"/>
        <end position="750"/>
    </location>
</feature>
<comment type="subcellular location">
    <subcellularLocation>
        <location evidence="1">Nucleus</location>
    </subcellularLocation>
</comment>
<feature type="region of interest" description="Disordered" evidence="7">
    <location>
        <begin position="532"/>
        <end position="594"/>
    </location>
</feature>
<evidence type="ECO:0000256" key="1">
    <source>
        <dbReference type="ARBA" id="ARBA00004123"/>
    </source>
</evidence>
<dbReference type="GO" id="GO:0005634">
    <property type="term" value="C:nucleus"/>
    <property type="evidence" value="ECO:0007669"/>
    <property type="project" value="UniProtKB-SubCell"/>
</dbReference>
<feature type="compositionally biased region" description="Polar residues" evidence="7">
    <location>
        <begin position="443"/>
        <end position="453"/>
    </location>
</feature>
<gene>
    <name evidence="9" type="ORF">GBAR_LOCUS1792</name>
</gene>
<evidence type="ECO:0000256" key="6">
    <source>
        <dbReference type="SAM" id="Coils"/>
    </source>
</evidence>
<dbReference type="GO" id="GO:0000978">
    <property type="term" value="F:RNA polymerase II cis-regulatory region sequence-specific DNA binding"/>
    <property type="evidence" value="ECO:0007669"/>
    <property type="project" value="TreeGrafter"/>
</dbReference>
<evidence type="ECO:0000256" key="4">
    <source>
        <dbReference type="ARBA" id="ARBA00023163"/>
    </source>
</evidence>
<keyword evidence="5" id="KW-0539">Nucleus</keyword>
<feature type="coiled-coil region" evidence="6">
    <location>
        <begin position="894"/>
        <end position="928"/>
    </location>
</feature>
<feature type="compositionally biased region" description="Low complexity" evidence="7">
    <location>
        <begin position="697"/>
        <end position="730"/>
    </location>
</feature>
<feature type="compositionally biased region" description="Polar residues" evidence="7">
    <location>
        <begin position="777"/>
        <end position="792"/>
    </location>
</feature>
<feature type="compositionally biased region" description="Polar residues" evidence="7">
    <location>
        <begin position="809"/>
        <end position="822"/>
    </location>
</feature>
<feature type="region of interest" description="Disordered" evidence="7">
    <location>
        <begin position="70"/>
        <end position="104"/>
    </location>
</feature>
<feature type="non-terminal residue" evidence="9">
    <location>
        <position position="1"/>
    </location>
</feature>
<accession>A0AA35QXI3</accession>
<reference evidence="9" key="1">
    <citation type="submission" date="2023-03" db="EMBL/GenBank/DDBJ databases">
        <authorList>
            <person name="Steffen K."/>
            <person name="Cardenas P."/>
        </authorList>
    </citation>
    <scope>NUCLEOTIDE SEQUENCE</scope>
</reference>
<dbReference type="PANTHER" id="PTHR15741:SF37">
    <property type="entry name" value="LD38259P"/>
    <property type="match status" value="1"/>
</dbReference>
<dbReference type="EMBL" id="CASHTH010000260">
    <property type="protein sequence ID" value="CAI7995956.1"/>
    <property type="molecule type" value="Genomic_DNA"/>
</dbReference>
<keyword evidence="4" id="KW-0804">Transcription</keyword>
<organism evidence="9 10">
    <name type="scientific">Geodia barretti</name>
    <name type="common">Barrett's horny sponge</name>
    <dbReference type="NCBI Taxonomy" id="519541"/>
    <lineage>
        <taxon>Eukaryota</taxon>
        <taxon>Metazoa</taxon>
        <taxon>Porifera</taxon>
        <taxon>Demospongiae</taxon>
        <taxon>Heteroscleromorpha</taxon>
        <taxon>Tetractinellida</taxon>
        <taxon>Astrophorina</taxon>
        <taxon>Geodiidae</taxon>
        <taxon>Geodia</taxon>
    </lineage>
</organism>
<evidence type="ECO:0000259" key="8">
    <source>
        <dbReference type="PROSITE" id="PS50888"/>
    </source>
</evidence>
<comment type="caution">
    <text evidence="9">The sequence shown here is derived from an EMBL/GenBank/DDBJ whole genome shotgun (WGS) entry which is preliminary data.</text>
</comment>
<dbReference type="Gene3D" id="4.10.280.10">
    <property type="entry name" value="Helix-loop-helix DNA-binding domain"/>
    <property type="match status" value="1"/>
</dbReference>
<dbReference type="GO" id="GO:0046983">
    <property type="term" value="F:protein dimerization activity"/>
    <property type="evidence" value="ECO:0007669"/>
    <property type="project" value="InterPro"/>
</dbReference>
<dbReference type="InterPro" id="IPR036638">
    <property type="entry name" value="HLH_DNA-bd_sf"/>
</dbReference>
<sequence length="1051" mass="115716">TPRTVSKTPHLAAAAAKARSCGWPRPPWPVLATEEDLQIRRPKLRWVTRPEGRPSVGVRLPLHQTTRVYHHRPRPQPNGALSTSPSPLKAAGMTSLARTSRRGESASSSACIPWQWKQRWPNSSRASQWSAVACWFSRSGNTSGTLTWSRTTRFDSATEYGVPGTSNAVVLEGKYQKRKVEAVAREYRKWRMFHREKFRQGGCKRDPLLADLVENLRGDELGGGVELQAMQVDPPIPAGLIQLDELSDPLFMGLGQDYFPEYNASTNMMFQPKMDVLSSALDEFLGKLEPMEVLLSRTSSSNYQSPLVAFPQMTNPAPFPQATPPLQQQLFSPQMAHPSLPPSHPPMGSSLLSDFGVTDPPSSMFPSFSPPPQSYFDPQQSSNYDNRHSLTPAQTPPPDHQFSLPPEVPGGLETSSMFHFPLKRDPSSDSLKSPHGEFVAPSNGGQSPTNIPLTNPEYGGSRSQPSEYNFVSPGQPPMGRSDITVDTSQQRLSYRQISSGDMFPGVLDAGQRSTIDNVAMSYNTPQGGVVSMEGGGILGSKRKEGSHQFLPGSKRRSPHNSQSDLPLWGNEEGGAPGVPGSSMLPPSGPTFLSSRRASIGSAAQLSDRPVLQKNASEPAGSLLLREQLKLLTQQHEAHSQELDKQQSLAQQQYRDVLHQYKKQVVGQEQLSESDKHLLRTVLAKPALLDVLRALLSPSSSPSFSQPTPSPLLLTPSPTPSSSSHLPPVTSFLPAAGGGGSAERENPLPNEELASPENVKQVTEFQSRLLVAAAVQASGGSNTRASNSASLASTPEPAPFPGDTELLSPESRSGTGAETTPSISFKIKSSRGLSSEQKEVFKEIKRQSHITAEQRRRGTIKQGFDQLQTIVVDPSSYPSGKVSKATVLEKTVEFIERAHHDRDQREKQVQALRREQEELNAAIAECQENLPASGVPVTRQRFEENRRRFQEYIQRRTLQNYKFWIYSLILKQLFESYNSTVSTGNHDELCRTVLAWFEQNCSLHALRPVVMNSLKELSTKTSILSDPSQVPHQLVQYAKQQLETSQQDYNYS</sequence>
<dbReference type="AlphaFoldDB" id="A0AA35QXI3"/>
<evidence type="ECO:0000256" key="5">
    <source>
        <dbReference type="ARBA" id="ARBA00023242"/>
    </source>
</evidence>
<evidence type="ECO:0000256" key="3">
    <source>
        <dbReference type="ARBA" id="ARBA00023125"/>
    </source>
</evidence>
<keyword evidence="3" id="KW-0238">DNA-binding</keyword>
<feature type="domain" description="BHLH" evidence="8">
    <location>
        <begin position="843"/>
        <end position="897"/>
    </location>
</feature>
<keyword evidence="10" id="KW-1185">Reference proteome</keyword>
<dbReference type="SUPFAM" id="SSF47459">
    <property type="entry name" value="HLH, helix-loop-helix DNA-binding domain"/>
    <property type="match status" value="1"/>
</dbReference>
<feature type="region of interest" description="Disordered" evidence="7">
    <location>
        <begin position="333"/>
        <end position="483"/>
    </location>
</feature>
<keyword evidence="6" id="KW-0175">Coiled coil</keyword>
<dbReference type="InterPro" id="IPR052207">
    <property type="entry name" value="Max-like/E-box_TFs"/>
</dbReference>
<feature type="region of interest" description="Disordered" evidence="7">
    <location>
        <begin position="776"/>
        <end position="822"/>
    </location>
</feature>
<dbReference type="Pfam" id="PF00010">
    <property type="entry name" value="HLH"/>
    <property type="match status" value="1"/>
</dbReference>
<dbReference type="InterPro" id="IPR011598">
    <property type="entry name" value="bHLH_dom"/>
</dbReference>
<evidence type="ECO:0000313" key="9">
    <source>
        <dbReference type="EMBL" id="CAI7995956.1"/>
    </source>
</evidence>
<dbReference type="PROSITE" id="PS50888">
    <property type="entry name" value="BHLH"/>
    <property type="match status" value="1"/>
</dbReference>
<dbReference type="PANTHER" id="PTHR15741">
    <property type="entry name" value="BASIC HELIX-LOOP-HELIX ZIP TRANSCRIPTION FACTOR"/>
    <property type="match status" value="1"/>
</dbReference>
<evidence type="ECO:0000256" key="2">
    <source>
        <dbReference type="ARBA" id="ARBA00023015"/>
    </source>
</evidence>
<dbReference type="Proteomes" id="UP001174909">
    <property type="component" value="Unassembled WGS sequence"/>
</dbReference>
<name>A0AA35QXI3_GEOBA</name>
<evidence type="ECO:0000256" key="7">
    <source>
        <dbReference type="SAM" id="MobiDB-lite"/>
    </source>
</evidence>
<dbReference type="SMART" id="SM00353">
    <property type="entry name" value="HLH"/>
    <property type="match status" value="1"/>
</dbReference>
<dbReference type="CDD" id="cd11405">
    <property type="entry name" value="bHLHzip_MLXIP_like"/>
    <property type="match status" value="1"/>
</dbReference>
<evidence type="ECO:0000313" key="10">
    <source>
        <dbReference type="Proteomes" id="UP001174909"/>
    </source>
</evidence>
<feature type="compositionally biased region" description="Basic and acidic residues" evidence="7">
    <location>
        <begin position="422"/>
        <end position="435"/>
    </location>
</feature>
<keyword evidence="2" id="KW-0805">Transcription regulation</keyword>
<dbReference type="GO" id="GO:0000981">
    <property type="term" value="F:DNA-binding transcription factor activity, RNA polymerase II-specific"/>
    <property type="evidence" value="ECO:0007669"/>
    <property type="project" value="TreeGrafter"/>
</dbReference>
<proteinExistence type="predicted"/>
<protein>
    <submittedName>
        <fullName evidence="9">Carbohydrate-responsive element-binding protein</fullName>
    </submittedName>
</protein>